<gene>
    <name evidence="1" type="ORF">BED41_14770</name>
</gene>
<dbReference type="GeneID" id="83059108"/>
<dbReference type="EMBL" id="CP016757">
    <property type="protein sequence ID" value="ANZ46253.1"/>
    <property type="molecule type" value="Genomic_DNA"/>
</dbReference>
<keyword evidence="2" id="KW-1185">Reference proteome</keyword>
<name>A0A1B2I8G0_9BACT</name>
<dbReference type="InterPro" id="IPR027267">
    <property type="entry name" value="AH/BAR_dom_sf"/>
</dbReference>
<dbReference type="RefSeq" id="WP_066748055.1">
    <property type="nucleotide sequence ID" value="NZ_CALCLR010000097.1"/>
</dbReference>
<dbReference type="KEGG" id="cpor:BED41_14770"/>
<accession>A0A1B2I8G0</accession>
<sequence length="145" mass="16143">MAAPMQISLEEIISMLLQRVESLSASDENSKTKQNIINRVLYKKGILTDDDILESVKDEYRMLKELGVIQAEPDDAMYKTITDGILQWIKGDVDGIKQSMADYEKKLQEYAREEAAKKPKIEVAGANVLNQLDAAAGKKGGKLII</sequence>
<dbReference type="AlphaFoldDB" id="A0A1B2I8G0"/>
<dbReference type="SUPFAM" id="SSF103657">
    <property type="entry name" value="BAR/IMD domain-like"/>
    <property type="match status" value="1"/>
</dbReference>
<dbReference type="Proteomes" id="UP000093044">
    <property type="component" value="Chromosome"/>
</dbReference>
<evidence type="ECO:0000313" key="2">
    <source>
        <dbReference type="Proteomes" id="UP000093044"/>
    </source>
</evidence>
<organism evidence="1 2">
    <name type="scientific">Cloacibacillus porcorum</name>
    <dbReference type="NCBI Taxonomy" id="1197717"/>
    <lineage>
        <taxon>Bacteria</taxon>
        <taxon>Thermotogati</taxon>
        <taxon>Synergistota</taxon>
        <taxon>Synergistia</taxon>
        <taxon>Synergistales</taxon>
        <taxon>Synergistaceae</taxon>
        <taxon>Cloacibacillus</taxon>
    </lineage>
</organism>
<evidence type="ECO:0000313" key="1">
    <source>
        <dbReference type="EMBL" id="ANZ46253.1"/>
    </source>
</evidence>
<dbReference type="OrthoDB" id="4548at2"/>
<protein>
    <submittedName>
        <fullName evidence="1">Uncharacterized protein</fullName>
    </submittedName>
</protein>
<proteinExistence type="predicted"/>
<reference evidence="1" key="1">
    <citation type="submission" date="2016-08" db="EMBL/GenBank/DDBJ databases">
        <title>Complete genome of Cloacibacillus porcorum.</title>
        <authorList>
            <person name="Looft T."/>
            <person name="Bayles D.O."/>
            <person name="Alt D.P."/>
        </authorList>
    </citation>
    <scope>NUCLEOTIDE SEQUENCE [LARGE SCALE GENOMIC DNA]</scope>
    <source>
        <strain evidence="1">CL-84</strain>
    </source>
</reference>